<comment type="caution">
    <text evidence="1">The sequence shown here is derived from an EMBL/GenBank/DDBJ whole genome shotgun (WGS) entry which is preliminary data.</text>
</comment>
<dbReference type="EMBL" id="BJTZ01000001">
    <property type="protein sequence ID" value="GEK12212.1"/>
    <property type="molecule type" value="Genomic_DNA"/>
</dbReference>
<dbReference type="AlphaFoldDB" id="A0A510UCB4"/>
<proteinExistence type="predicted"/>
<dbReference type="Proteomes" id="UP000321787">
    <property type="component" value="Unassembled WGS sequence"/>
</dbReference>
<evidence type="ECO:0000313" key="2">
    <source>
        <dbReference type="Proteomes" id="UP000321787"/>
    </source>
</evidence>
<organism evidence="1 2">
    <name type="scientific">Aliivibrio fischeri</name>
    <name type="common">Vibrio fischeri</name>
    <dbReference type="NCBI Taxonomy" id="668"/>
    <lineage>
        <taxon>Bacteria</taxon>
        <taxon>Pseudomonadati</taxon>
        <taxon>Pseudomonadota</taxon>
        <taxon>Gammaproteobacteria</taxon>
        <taxon>Vibrionales</taxon>
        <taxon>Vibrionaceae</taxon>
        <taxon>Aliivibrio</taxon>
    </lineage>
</organism>
<evidence type="ECO:0000313" key="1">
    <source>
        <dbReference type="EMBL" id="GEK12212.1"/>
    </source>
</evidence>
<sequence length="300" mass="34250">MINKNNINWLLCSAFYLLFIVIGFPVYASESDESCQGEWKAIISTTPVERSFRDRGGLWFPAYIELGHAFRHCAKAIEIEPLGRSSDRIIKGPQNDVISSLFNSDRQPLIKNGKGNYQLPILGKNRVKFWLYIAKGKQLLPGLYSSEMMFYLRDTMGVKSERIASFKYRAKPYVNAKINSYSGRWLSYSGSTIRLDMGNLTKSNHRTIDFMVQSNTNVRVKLISENRGDLVNLDSSNKRIPYFVTVNGQKRKLSAPIEYEVRSFSKEKGEVLRIHIENQASPNAMAGIYQDMMIVSLFAQ</sequence>
<dbReference type="RefSeq" id="WP_146860886.1">
    <property type="nucleotide sequence ID" value="NZ_BJTZ01000001.1"/>
</dbReference>
<name>A0A510UCB4_ALIFS</name>
<protein>
    <submittedName>
        <fullName evidence="1">Uncharacterized protein</fullName>
    </submittedName>
</protein>
<reference evidence="1 2" key="1">
    <citation type="submission" date="2019-07" db="EMBL/GenBank/DDBJ databases">
        <title>Whole genome shotgun sequence of Aliivibrio fischeri NBRC 101058.</title>
        <authorList>
            <person name="Hosoyama A."/>
            <person name="Uohara A."/>
            <person name="Ohji S."/>
            <person name="Ichikawa N."/>
        </authorList>
    </citation>
    <scope>NUCLEOTIDE SEQUENCE [LARGE SCALE GENOMIC DNA]</scope>
    <source>
        <strain evidence="1 2">NBRC 101058</strain>
    </source>
</reference>
<gene>
    <name evidence="1" type="ORF">AFI02nite_02480</name>
</gene>
<accession>A0A510UCB4</accession>